<gene>
    <name evidence="6" type="ORF">H9629_05980</name>
</gene>
<evidence type="ECO:0000313" key="7">
    <source>
        <dbReference type="Proteomes" id="UP000621930"/>
    </source>
</evidence>
<dbReference type="EMBL" id="JACSPT010000006">
    <property type="protein sequence ID" value="MBD8008886.1"/>
    <property type="molecule type" value="Genomic_DNA"/>
</dbReference>
<dbReference type="PANTHER" id="PTHR47062">
    <property type="match status" value="1"/>
</dbReference>
<name>A0ABR8VWV3_9GAMM</name>
<protein>
    <submittedName>
        <fullName evidence="6">Hsp20 family protein</fullName>
    </submittedName>
</protein>
<reference evidence="6 7" key="1">
    <citation type="submission" date="2020-08" db="EMBL/GenBank/DDBJ databases">
        <title>A Genomic Blueprint of the Chicken Gut Microbiome.</title>
        <authorList>
            <person name="Gilroy R."/>
            <person name="Ravi A."/>
            <person name="Getino M."/>
            <person name="Pursley I."/>
            <person name="Horton D.L."/>
            <person name="Alikhan N.-F."/>
            <person name="Baker D."/>
            <person name="Gharbi K."/>
            <person name="Hall N."/>
            <person name="Watson M."/>
            <person name="Adriaenssens E.M."/>
            <person name="Foster-Nyarko E."/>
            <person name="Jarju S."/>
            <person name="Secka A."/>
            <person name="Antonio M."/>
            <person name="Oren A."/>
            <person name="Chaudhuri R."/>
            <person name="La Ragione R.M."/>
            <person name="Hildebrand F."/>
            <person name="Pallen M.J."/>
        </authorList>
    </citation>
    <scope>NUCLEOTIDE SEQUENCE [LARGE SCALE GENOMIC DNA]</scope>
    <source>
        <strain evidence="6 7">Sa1BUA6</strain>
    </source>
</reference>
<dbReference type="InterPro" id="IPR008978">
    <property type="entry name" value="HSP20-like_chaperone"/>
</dbReference>
<keyword evidence="1" id="KW-0346">Stress response</keyword>
<accession>A0ABR8VWV3</accession>
<evidence type="ECO:0000256" key="4">
    <source>
        <dbReference type="SAM" id="MobiDB-lite"/>
    </source>
</evidence>
<dbReference type="Gene3D" id="2.60.40.790">
    <property type="match status" value="1"/>
</dbReference>
<dbReference type="PROSITE" id="PS01031">
    <property type="entry name" value="SHSP"/>
    <property type="match status" value="1"/>
</dbReference>
<comment type="caution">
    <text evidence="6">The sequence shown here is derived from an EMBL/GenBank/DDBJ whole genome shotgun (WGS) entry which is preliminary data.</text>
</comment>
<evidence type="ECO:0000256" key="2">
    <source>
        <dbReference type="PROSITE-ProRule" id="PRU00285"/>
    </source>
</evidence>
<feature type="compositionally biased region" description="Basic and acidic residues" evidence="4">
    <location>
        <begin position="141"/>
        <end position="159"/>
    </location>
</feature>
<evidence type="ECO:0000313" key="6">
    <source>
        <dbReference type="EMBL" id="MBD8008886.1"/>
    </source>
</evidence>
<feature type="region of interest" description="Disordered" evidence="4">
    <location>
        <begin position="132"/>
        <end position="170"/>
    </location>
</feature>
<comment type="similarity">
    <text evidence="2 3">Belongs to the small heat shock protein (HSP20) family.</text>
</comment>
<dbReference type="Proteomes" id="UP000621930">
    <property type="component" value="Unassembled WGS sequence"/>
</dbReference>
<dbReference type="InterPro" id="IPR037913">
    <property type="entry name" value="ACD_IbpA/B"/>
</dbReference>
<organism evidence="6 7">
    <name type="scientific">Acinetobacter pecorum</name>
    <dbReference type="NCBI Taxonomy" id="2762215"/>
    <lineage>
        <taxon>Bacteria</taxon>
        <taxon>Pseudomonadati</taxon>
        <taxon>Pseudomonadota</taxon>
        <taxon>Gammaproteobacteria</taxon>
        <taxon>Moraxellales</taxon>
        <taxon>Moraxellaceae</taxon>
        <taxon>Acinetobacter</taxon>
    </lineage>
</organism>
<proteinExistence type="inferred from homology"/>
<feature type="domain" description="SHSP" evidence="5">
    <location>
        <begin position="28"/>
        <end position="141"/>
    </location>
</feature>
<dbReference type="Pfam" id="PF00011">
    <property type="entry name" value="HSP20"/>
    <property type="match status" value="1"/>
</dbReference>
<dbReference type="InterPro" id="IPR002068">
    <property type="entry name" value="A-crystallin/Hsp20_dom"/>
</dbReference>
<dbReference type="RefSeq" id="WP_191730714.1">
    <property type="nucleotide sequence ID" value="NZ_JACSPT010000006.1"/>
</dbReference>
<evidence type="ECO:0000259" key="5">
    <source>
        <dbReference type="PROSITE" id="PS01031"/>
    </source>
</evidence>
<evidence type="ECO:0000256" key="3">
    <source>
        <dbReference type="RuleBase" id="RU003616"/>
    </source>
</evidence>
<dbReference type="CDD" id="cd06470">
    <property type="entry name" value="ACD_IbpA-B_like"/>
    <property type="match status" value="1"/>
</dbReference>
<dbReference type="SUPFAM" id="SSF49764">
    <property type="entry name" value="HSP20-like chaperones"/>
    <property type="match status" value="1"/>
</dbReference>
<dbReference type="PANTHER" id="PTHR47062:SF1">
    <property type="entry name" value="SMALL HEAT SHOCK PROTEIN IBPA"/>
    <property type="match status" value="1"/>
</dbReference>
<evidence type="ECO:0000256" key="1">
    <source>
        <dbReference type="ARBA" id="ARBA00023016"/>
    </source>
</evidence>
<sequence length="170" mass="19385">MSNSNLSPLLRRSMGFDRFNDLFDYALQTVTPNYPYYNVEKVGENDYRISVATAGFNEDQLQINVENQLLVITGNVEEESSESTVEFLHKGISKRSFKLSLRLDDNMEVQQANYENGLLTIDLKRNIDEENMSRQIPIGRKSNEQKMLDDSKADSKADSNSESQSQSKAE</sequence>
<keyword evidence="7" id="KW-1185">Reference proteome</keyword>